<comment type="catalytic activity">
    <reaction evidence="1">
        <text>Release of an N-terminal amino acid, Xaa-|-Yaa- from a peptide, amide or arylamide. Xaa is preferably Ala, but may be most amino acids including Pro (slow action). When a terminal hydrophobic residue is followed by a prolyl residue, the two may be released as an intact Xaa-Pro dipeptide.</text>
        <dbReference type="EC" id="3.4.11.2"/>
    </reaction>
</comment>
<proteinExistence type="inferred from homology"/>
<keyword evidence="9" id="KW-0378">Hydrolase</keyword>
<evidence type="ECO:0000256" key="9">
    <source>
        <dbReference type="ARBA" id="ARBA00022801"/>
    </source>
</evidence>
<dbReference type="InterPro" id="IPR018247">
    <property type="entry name" value="EF_Hand_1_Ca_BS"/>
</dbReference>
<dbReference type="InterPro" id="IPR012778">
    <property type="entry name" value="Pept_M1_aminopeptidase"/>
</dbReference>
<dbReference type="Pfam" id="PF11838">
    <property type="entry name" value="ERAP1_C"/>
    <property type="match status" value="1"/>
</dbReference>
<dbReference type="GO" id="GO:0005615">
    <property type="term" value="C:extracellular space"/>
    <property type="evidence" value="ECO:0007669"/>
    <property type="project" value="TreeGrafter"/>
</dbReference>
<dbReference type="CDD" id="cd09602">
    <property type="entry name" value="M1_APN"/>
    <property type="match status" value="1"/>
</dbReference>
<feature type="domain" description="ERAP1-like C-terminal" evidence="15">
    <location>
        <begin position="538"/>
        <end position="849"/>
    </location>
</feature>
<keyword evidence="11" id="KW-0482">Metalloprotease</keyword>
<dbReference type="EMBL" id="AGZR01000009">
    <property type="protein sequence ID" value="EPD32152.1"/>
    <property type="molecule type" value="Genomic_DNA"/>
</dbReference>
<evidence type="ECO:0000256" key="1">
    <source>
        <dbReference type="ARBA" id="ARBA00000098"/>
    </source>
</evidence>
<dbReference type="EC" id="3.4.11.2" evidence="4"/>
<dbReference type="InterPro" id="IPR001930">
    <property type="entry name" value="Peptidase_M1"/>
</dbReference>
<evidence type="ECO:0000256" key="3">
    <source>
        <dbReference type="ARBA" id="ARBA00010136"/>
    </source>
</evidence>
<evidence type="ECO:0000313" key="18">
    <source>
        <dbReference type="Proteomes" id="UP000014417"/>
    </source>
</evidence>
<dbReference type="InterPro" id="IPR014782">
    <property type="entry name" value="Peptidase_M1_dom"/>
</dbReference>
<dbReference type="HOGENOM" id="CLU_007335_1_1_11"/>
<dbReference type="FunFam" id="1.10.390.10:FF:000004">
    <property type="entry name" value="Aminopeptidase N"/>
    <property type="match status" value="1"/>
</dbReference>
<evidence type="ECO:0000256" key="2">
    <source>
        <dbReference type="ARBA" id="ARBA00001947"/>
    </source>
</evidence>
<keyword evidence="18" id="KW-1185">Reference proteome</keyword>
<sequence>MSIENITRAQAQERSKQIATKSYEVVVDLSGRYPDGSQLESPDTTFVQTTTARFSSTGEPTWIDVIGERVLSAYLDSEPIDVSSYQGSRLEFSPSKGDHELTVTSLMRYSRTGEGLHRFVDPTDGKISLYSQFESADARRMYATFEQPDLKATFQLTLIAPAHWVAISNSPTPQPEILDGDMAKWTFSPTPPISTYLTALVAGEYHVEQGTIKSIKGDIPAAVVCRPSMAQYLDADRIREAAQRGFEVYEEAFGREYAFEKYDQIFVPEFNFGAMENVGCVTFRDQYLFRSKVSVDRYDARDNTILHELAHMWFGDLVTMKWWNDIWLNESFAEWSAYFCQGEIAKKYGGRNPWVTFANARKAWAYRADQLPSTHPIANEMVDLDAVDQNFDGITYAKGASVLKQLVSLVGEDNFLSGVREYFEEHAWGNTEFDDLLSALEKASGKDLSGFTSDWLQTAGVNTIYPKLDLDDDGTITNFEVIQKAPKKHDTLRNHKIAIGLYELTEDGKLVATESMPVDVHGSSTPIAALVGRKAPDLVLLNDRDLGYVKVRLDEASMATASKHLKDMPDPMARVMVWTAMNNALRDAELPSKEFLNIVLQGLAGEDDDSAIRNELAQLSVAASSYSHPDNRANRKATLVAGLTEHLMHAQPGSDSQLAFADALVNAIGSPAGADLLQGWLKGEDVPEGLPIDSDRRWLIIKSLARIGVADETLIAKELEADNTISGAQSAAGARACLKDAAAKADAWAQLTEVEDLPNHTYTEISENFWNYGQEDITAPYADKYLEILEQMCQPDSIWARRGHVIRTTALSNLWPYTIADEAWLDRVQAFIASHKVPDEAMRALSEEISLSKRAIKAQQLDAENA</sequence>
<dbReference type="STRING" id="883161.HMPREF9306_01716"/>
<keyword evidence="6 17" id="KW-0031">Aminopeptidase</keyword>
<dbReference type="GO" id="GO:0005737">
    <property type="term" value="C:cytoplasm"/>
    <property type="evidence" value="ECO:0007669"/>
    <property type="project" value="TreeGrafter"/>
</dbReference>
<reference evidence="17 18" key="1">
    <citation type="submission" date="2013-04" db="EMBL/GenBank/DDBJ databases">
        <title>The Genome Sequence of Propionimicrobium lymphophilum ACS-093-V-SCH5.</title>
        <authorList>
            <consortium name="The Broad Institute Genomics Platform"/>
            <person name="Earl A."/>
            <person name="Ward D."/>
            <person name="Feldgarden M."/>
            <person name="Gevers D."/>
            <person name="Saerens B."/>
            <person name="Vaneechoutte M."/>
            <person name="Walker B."/>
            <person name="Young S."/>
            <person name="Zeng Q."/>
            <person name="Gargeya S."/>
            <person name="Fitzgerald M."/>
            <person name="Haas B."/>
            <person name="Abouelleil A."/>
            <person name="Allen A.W."/>
            <person name="Alvarado L."/>
            <person name="Arachchi H.M."/>
            <person name="Berlin A.M."/>
            <person name="Chapman S.B."/>
            <person name="Gainer-Dewar J."/>
            <person name="Goldberg J."/>
            <person name="Griggs A."/>
            <person name="Gujja S."/>
            <person name="Hansen M."/>
            <person name="Howarth C."/>
            <person name="Imamovic A."/>
            <person name="Ireland A."/>
            <person name="Larimer J."/>
            <person name="McCowan C."/>
            <person name="Murphy C."/>
            <person name="Pearson M."/>
            <person name="Poon T.W."/>
            <person name="Priest M."/>
            <person name="Roberts A."/>
            <person name="Saif S."/>
            <person name="Shea T."/>
            <person name="Sisk P."/>
            <person name="Sykes S."/>
            <person name="Wortman J."/>
            <person name="Nusbaum C."/>
            <person name="Birren B."/>
        </authorList>
    </citation>
    <scope>NUCLEOTIDE SEQUENCE [LARGE SCALE GENOMIC DNA]</scope>
    <source>
        <strain evidence="17 18">ACS-093-V-SCH5</strain>
    </source>
</reference>
<accession>S2WHN5</accession>
<evidence type="ECO:0000256" key="6">
    <source>
        <dbReference type="ARBA" id="ARBA00022438"/>
    </source>
</evidence>
<dbReference type="GO" id="GO:0016285">
    <property type="term" value="F:alanyl aminopeptidase activity"/>
    <property type="evidence" value="ECO:0007669"/>
    <property type="project" value="UniProtKB-EC"/>
</dbReference>
<dbReference type="Pfam" id="PF01433">
    <property type="entry name" value="Peptidase_M1"/>
    <property type="match status" value="1"/>
</dbReference>
<evidence type="ECO:0000259" key="16">
    <source>
        <dbReference type="Pfam" id="PF17900"/>
    </source>
</evidence>
<dbReference type="Gene3D" id="2.60.40.1730">
    <property type="entry name" value="tricorn interacting facor f3 domain"/>
    <property type="match status" value="1"/>
</dbReference>
<name>S2WHN5_9ACTN</name>
<dbReference type="PANTHER" id="PTHR11533">
    <property type="entry name" value="PROTEASE M1 ZINC METALLOPROTEASE"/>
    <property type="match status" value="1"/>
</dbReference>
<dbReference type="InterPro" id="IPR024571">
    <property type="entry name" value="ERAP1-like_C_dom"/>
</dbReference>
<dbReference type="SUPFAM" id="SSF63737">
    <property type="entry name" value="Leukotriene A4 hydrolase N-terminal domain"/>
    <property type="match status" value="1"/>
</dbReference>
<dbReference type="GO" id="GO:0006508">
    <property type="term" value="P:proteolysis"/>
    <property type="evidence" value="ECO:0007669"/>
    <property type="project" value="UniProtKB-KW"/>
</dbReference>
<dbReference type="GO" id="GO:0043171">
    <property type="term" value="P:peptide catabolic process"/>
    <property type="evidence" value="ECO:0007669"/>
    <property type="project" value="TreeGrafter"/>
</dbReference>
<comment type="similarity">
    <text evidence="3">Belongs to the peptidase M1 family.</text>
</comment>
<keyword evidence="7" id="KW-0645">Protease</keyword>
<dbReference type="GO" id="GO:0008270">
    <property type="term" value="F:zinc ion binding"/>
    <property type="evidence" value="ECO:0007669"/>
    <property type="project" value="InterPro"/>
</dbReference>
<comment type="caution">
    <text evidence="17">The sequence shown here is derived from an EMBL/GenBank/DDBJ whole genome shotgun (WGS) entry which is preliminary data.</text>
</comment>
<dbReference type="PROSITE" id="PS00018">
    <property type="entry name" value="EF_HAND_1"/>
    <property type="match status" value="1"/>
</dbReference>
<dbReference type="NCBIfam" id="TIGR02412">
    <property type="entry name" value="pepN_strep_liv"/>
    <property type="match status" value="1"/>
</dbReference>
<evidence type="ECO:0000256" key="10">
    <source>
        <dbReference type="ARBA" id="ARBA00022833"/>
    </source>
</evidence>
<organism evidence="17 18">
    <name type="scientific">Propionimicrobium lymphophilum ACS-093-V-SCH5</name>
    <dbReference type="NCBI Taxonomy" id="883161"/>
    <lineage>
        <taxon>Bacteria</taxon>
        <taxon>Bacillati</taxon>
        <taxon>Actinomycetota</taxon>
        <taxon>Actinomycetes</taxon>
        <taxon>Propionibacteriales</taxon>
        <taxon>Propionibacteriaceae</taxon>
        <taxon>Propionimicrobium</taxon>
    </lineage>
</organism>
<gene>
    <name evidence="17" type="ORF">HMPREF9306_01716</name>
</gene>
<feature type="domain" description="Peptidase M1 membrane alanine aminopeptidase" evidence="14">
    <location>
        <begin position="240"/>
        <end position="455"/>
    </location>
</feature>
<dbReference type="OrthoDB" id="3885507at2"/>
<dbReference type="SUPFAM" id="SSF55486">
    <property type="entry name" value="Metalloproteases ('zincins'), catalytic domain"/>
    <property type="match status" value="1"/>
</dbReference>
<dbReference type="Gene3D" id="1.10.390.10">
    <property type="entry name" value="Neutral Protease Domain 2"/>
    <property type="match status" value="1"/>
</dbReference>
<evidence type="ECO:0000256" key="12">
    <source>
        <dbReference type="ARBA" id="ARBA00029811"/>
    </source>
</evidence>
<dbReference type="Proteomes" id="UP000014417">
    <property type="component" value="Unassembled WGS sequence"/>
</dbReference>
<dbReference type="InterPro" id="IPR045357">
    <property type="entry name" value="Aminopeptidase_N-like_N"/>
</dbReference>
<dbReference type="Pfam" id="PF17900">
    <property type="entry name" value="Peptidase_M1_N"/>
    <property type="match status" value="1"/>
</dbReference>
<dbReference type="GO" id="GO:0042277">
    <property type="term" value="F:peptide binding"/>
    <property type="evidence" value="ECO:0007669"/>
    <property type="project" value="TreeGrafter"/>
</dbReference>
<dbReference type="PRINTS" id="PR00756">
    <property type="entry name" value="ALADIPTASE"/>
</dbReference>
<dbReference type="PATRIC" id="fig|883161.3.peg.1703"/>
<dbReference type="InterPro" id="IPR027268">
    <property type="entry name" value="Peptidase_M4/M1_CTD_sf"/>
</dbReference>
<keyword evidence="8" id="KW-0479">Metal-binding</keyword>
<evidence type="ECO:0000256" key="5">
    <source>
        <dbReference type="ARBA" id="ARBA00015611"/>
    </source>
</evidence>
<evidence type="ECO:0000259" key="15">
    <source>
        <dbReference type="Pfam" id="PF11838"/>
    </source>
</evidence>
<dbReference type="PANTHER" id="PTHR11533:SF174">
    <property type="entry name" value="PUROMYCIN-SENSITIVE AMINOPEPTIDASE-RELATED"/>
    <property type="match status" value="1"/>
</dbReference>
<evidence type="ECO:0000256" key="13">
    <source>
        <dbReference type="ARBA" id="ARBA00031533"/>
    </source>
</evidence>
<dbReference type="GO" id="GO:0016020">
    <property type="term" value="C:membrane"/>
    <property type="evidence" value="ECO:0007669"/>
    <property type="project" value="TreeGrafter"/>
</dbReference>
<evidence type="ECO:0000256" key="4">
    <source>
        <dbReference type="ARBA" id="ARBA00012564"/>
    </source>
</evidence>
<keyword evidence="10" id="KW-0862">Zinc</keyword>
<dbReference type="InterPro" id="IPR050344">
    <property type="entry name" value="Peptidase_M1_aminopeptidases"/>
</dbReference>
<evidence type="ECO:0000256" key="8">
    <source>
        <dbReference type="ARBA" id="ARBA00022723"/>
    </source>
</evidence>
<dbReference type="InterPro" id="IPR042097">
    <property type="entry name" value="Aminopeptidase_N-like_N_sf"/>
</dbReference>
<evidence type="ECO:0000256" key="11">
    <source>
        <dbReference type="ARBA" id="ARBA00023049"/>
    </source>
</evidence>
<evidence type="ECO:0000256" key="7">
    <source>
        <dbReference type="ARBA" id="ARBA00022670"/>
    </source>
</evidence>
<dbReference type="MEROPS" id="M01.009"/>
<dbReference type="AlphaFoldDB" id="S2WHN5"/>
<dbReference type="GO" id="GO:0070006">
    <property type="term" value="F:metalloaminopeptidase activity"/>
    <property type="evidence" value="ECO:0007669"/>
    <property type="project" value="TreeGrafter"/>
</dbReference>
<feature type="domain" description="Aminopeptidase N-like N-terminal" evidence="16">
    <location>
        <begin position="108"/>
        <end position="197"/>
    </location>
</feature>
<evidence type="ECO:0000313" key="17">
    <source>
        <dbReference type="EMBL" id="EPD32152.1"/>
    </source>
</evidence>
<comment type="cofactor">
    <cofactor evidence="2">
        <name>Zn(2+)</name>
        <dbReference type="ChEBI" id="CHEBI:29105"/>
    </cofactor>
</comment>
<protein>
    <recommendedName>
        <fullName evidence="5">Aminopeptidase N</fullName>
        <ecNumber evidence="4">3.4.11.2</ecNumber>
    </recommendedName>
    <alternativeName>
        <fullName evidence="12">Alanine aminopeptidase</fullName>
    </alternativeName>
    <alternativeName>
        <fullName evidence="13">Lysyl aminopeptidase</fullName>
    </alternativeName>
</protein>
<dbReference type="RefSeq" id="WP_016456527.1">
    <property type="nucleotide sequence ID" value="NZ_KE150269.1"/>
</dbReference>
<evidence type="ECO:0000259" key="14">
    <source>
        <dbReference type="Pfam" id="PF01433"/>
    </source>
</evidence>